<comment type="similarity">
    <text evidence="2">Belongs to the TspO/BZRP family.</text>
</comment>
<reference evidence="8" key="1">
    <citation type="submission" date="2021-01" db="EMBL/GenBank/DDBJ databases">
        <authorList>
            <person name="Corre E."/>
            <person name="Pelletier E."/>
            <person name="Niang G."/>
            <person name="Scheremetjew M."/>
            <person name="Finn R."/>
            <person name="Kale V."/>
            <person name="Holt S."/>
            <person name="Cochrane G."/>
            <person name="Meng A."/>
            <person name="Brown T."/>
            <person name="Cohen L."/>
        </authorList>
    </citation>
    <scope>NUCLEOTIDE SEQUENCE</scope>
    <source>
        <strain evidence="8">CCMP1510</strain>
    </source>
</reference>
<dbReference type="Pfam" id="PF03073">
    <property type="entry name" value="TspO_MBR"/>
    <property type="match status" value="1"/>
</dbReference>
<evidence type="ECO:0000256" key="4">
    <source>
        <dbReference type="ARBA" id="ARBA00022989"/>
    </source>
</evidence>
<evidence type="ECO:0000256" key="3">
    <source>
        <dbReference type="ARBA" id="ARBA00022692"/>
    </source>
</evidence>
<feature type="transmembrane region" description="Helical" evidence="6">
    <location>
        <begin position="78"/>
        <end position="97"/>
    </location>
</feature>
<dbReference type="InterPro" id="IPR004307">
    <property type="entry name" value="TspO_MBR"/>
</dbReference>
<feature type="chain" id="PRO_5030557597" evidence="7">
    <location>
        <begin position="17"/>
        <end position="216"/>
    </location>
</feature>
<keyword evidence="7" id="KW-0732">Signal</keyword>
<sequence length="216" mass="23443">MRILWILVLLLWSTSALLAPRSSVLKNVKACNAVPVGTAWAVGSIGLGAIPTPIVANAIKKWYARRLVKPSWTPPDRIFAPTWTILYGLLGLAAGRVAHASGAFSSAMIWAYSHFALNLVWAPIFFGLKFLRLGALINVSLLSSLFVVITKFNAIDPTTPYLLAPYLVWLSFATVLNFEICRLNPNGVPHRGKSESSQLPMEGRGVIITPPPPSVA</sequence>
<dbReference type="AlphaFoldDB" id="A0A7S3JZK2"/>
<organism evidence="8">
    <name type="scientific">Aureoumbra lagunensis</name>
    <dbReference type="NCBI Taxonomy" id="44058"/>
    <lineage>
        <taxon>Eukaryota</taxon>
        <taxon>Sar</taxon>
        <taxon>Stramenopiles</taxon>
        <taxon>Ochrophyta</taxon>
        <taxon>Pelagophyceae</taxon>
        <taxon>Pelagomonadales</taxon>
        <taxon>Aureoumbra</taxon>
    </lineage>
</organism>
<evidence type="ECO:0000256" key="1">
    <source>
        <dbReference type="ARBA" id="ARBA00004141"/>
    </source>
</evidence>
<keyword evidence="3 6" id="KW-0812">Transmembrane</keyword>
<protein>
    <submittedName>
        <fullName evidence="8">Uncharacterized protein</fullName>
    </submittedName>
</protein>
<dbReference type="Gene3D" id="1.20.1260.100">
    <property type="entry name" value="TspO/MBR protein"/>
    <property type="match status" value="1"/>
</dbReference>
<dbReference type="EMBL" id="HBIJ01016096">
    <property type="protein sequence ID" value="CAE0369962.1"/>
    <property type="molecule type" value="Transcribed_RNA"/>
</dbReference>
<evidence type="ECO:0000256" key="2">
    <source>
        <dbReference type="ARBA" id="ARBA00007524"/>
    </source>
</evidence>
<dbReference type="PANTHER" id="PTHR10057:SF0">
    <property type="entry name" value="TRANSLOCATOR PROTEIN"/>
    <property type="match status" value="1"/>
</dbReference>
<feature type="transmembrane region" description="Helical" evidence="6">
    <location>
        <begin position="40"/>
        <end position="58"/>
    </location>
</feature>
<evidence type="ECO:0000256" key="7">
    <source>
        <dbReference type="SAM" id="SignalP"/>
    </source>
</evidence>
<feature type="transmembrane region" description="Helical" evidence="6">
    <location>
        <begin position="109"/>
        <end position="128"/>
    </location>
</feature>
<name>A0A7S3JZK2_9STRA</name>
<feature type="signal peptide" evidence="7">
    <location>
        <begin position="1"/>
        <end position="16"/>
    </location>
</feature>
<evidence type="ECO:0000313" key="8">
    <source>
        <dbReference type="EMBL" id="CAE0369962.1"/>
    </source>
</evidence>
<feature type="transmembrane region" description="Helical" evidence="6">
    <location>
        <begin position="161"/>
        <end position="181"/>
    </location>
</feature>
<evidence type="ECO:0000256" key="6">
    <source>
        <dbReference type="SAM" id="Phobius"/>
    </source>
</evidence>
<keyword evidence="5 6" id="KW-0472">Membrane</keyword>
<dbReference type="CDD" id="cd15904">
    <property type="entry name" value="TSPO_MBR"/>
    <property type="match status" value="1"/>
</dbReference>
<dbReference type="InterPro" id="IPR038330">
    <property type="entry name" value="TspO/MBR-related_sf"/>
</dbReference>
<proteinExistence type="inferred from homology"/>
<evidence type="ECO:0000256" key="5">
    <source>
        <dbReference type="ARBA" id="ARBA00023136"/>
    </source>
</evidence>
<dbReference type="PANTHER" id="PTHR10057">
    <property type="entry name" value="PERIPHERAL-TYPE BENZODIAZEPINE RECEPTOR"/>
    <property type="match status" value="1"/>
</dbReference>
<keyword evidence="4 6" id="KW-1133">Transmembrane helix</keyword>
<dbReference type="GO" id="GO:0033013">
    <property type="term" value="P:tetrapyrrole metabolic process"/>
    <property type="evidence" value="ECO:0007669"/>
    <property type="project" value="UniProtKB-ARBA"/>
</dbReference>
<dbReference type="GO" id="GO:0016020">
    <property type="term" value="C:membrane"/>
    <property type="evidence" value="ECO:0007669"/>
    <property type="project" value="UniProtKB-SubCell"/>
</dbReference>
<accession>A0A7S3JZK2</accession>
<dbReference type="FunFam" id="1.20.1260.100:FF:000001">
    <property type="entry name" value="translocator protein 2"/>
    <property type="match status" value="1"/>
</dbReference>
<comment type="subcellular location">
    <subcellularLocation>
        <location evidence="1">Membrane</location>
        <topology evidence="1">Multi-pass membrane protein</topology>
    </subcellularLocation>
</comment>
<feature type="transmembrane region" description="Helical" evidence="6">
    <location>
        <begin position="135"/>
        <end position="155"/>
    </location>
</feature>
<gene>
    <name evidence="8" type="ORF">ALAG00032_LOCUS10726</name>
</gene>